<dbReference type="EMBL" id="JAAFGW010000118">
    <property type="protein sequence ID" value="NDP48455.1"/>
    <property type="molecule type" value="Genomic_DNA"/>
</dbReference>
<accession>A0A7C9K9W2</accession>
<dbReference type="Gene3D" id="3.30.420.10">
    <property type="entry name" value="Ribonuclease H-like superfamily/Ribonuclease H"/>
    <property type="match status" value="1"/>
</dbReference>
<organism evidence="1 2">
    <name type="scientific">Sulfuriferula multivorans</name>
    <dbReference type="NCBI Taxonomy" id="1559896"/>
    <lineage>
        <taxon>Bacteria</taxon>
        <taxon>Pseudomonadati</taxon>
        <taxon>Pseudomonadota</taxon>
        <taxon>Betaproteobacteria</taxon>
        <taxon>Nitrosomonadales</taxon>
        <taxon>Sulfuricellaceae</taxon>
        <taxon>Sulfuriferula</taxon>
    </lineage>
</organism>
<dbReference type="Proteomes" id="UP000483432">
    <property type="component" value="Unassembled WGS sequence"/>
</dbReference>
<sequence length="99" mass="11184">MINRALKTFLGIKLEQAWADLAYIAPALHLRIARRTRALDDWMKVFGISNYARHNALADALATAELFLVLQPLLASHGAINFRDATSLERAWKRQSQPV</sequence>
<dbReference type="SUPFAM" id="SSF53098">
    <property type="entry name" value="Ribonuclease H-like"/>
    <property type="match status" value="1"/>
</dbReference>
<comment type="caution">
    <text evidence="1">The sequence shown here is derived from an EMBL/GenBank/DDBJ whole genome shotgun (WGS) entry which is preliminary data.</text>
</comment>
<dbReference type="AlphaFoldDB" id="A0A7C9K9W2"/>
<evidence type="ECO:0000313" key="1">
    <source>
        <dbReference type="EMBL" id="NDP48455.1"/>
    </source>
</evidence>
<proteinExistence type="predicted"/>
<dbReference type="GO" id="GO:0003676">
    <property type="term" value="F:nucleic acid binding"/>
    <property type="evidence" value="ECO:0007669"/>
    <property type="project" value="InterPro"/>
</dbReference>
<gene>
    <name evidence="1" type="ORF">GZ085_08725</name>
</gene>
<dbReference type="InterPro" id="IPR036397">
    <property type="entry name" value="RNaseH_sf"/>
</dbReference>
<evidence type="ECO:0000313" key="2">
    <source>
        <dbReference type="Proteomes" id="UP000483432"/>
    </source>
</evidence>
<evidence type="ECO:0008006" key="3">
    <source>
        <dbReference type="Google" id="ProtNLM"/>
    </source>
</evidence>
<dbReference type="InterPro" id="IPR012337">
    <property type="entry name" value="RNaseH-like_sf"/>
</dbReference>
<name>A0A7C9K9W2_9PROT</name>
<protein>
    <recommendedName>
        <fullName evidence="3">Exonuclease domain-containing protein</fullName>
    </recommendedName>
</protein>
<reference evidence="1 2" key="1">
    <citation type="submission" date="2019-09" db="EMBL/GenBank/DDBJ databases">
        <title>H2 Metabolism Revealed by Metagenomic Analysis in Subglacial Sediment of East Antarctica.</title>
        <authorList>
            <person name="Yang Z."/>
            <person name="Zhang Y."/>
            <person name="Lv Y."/>
            <person name="Yan W."/>
            <person name="Xiao X."/>
            <person name="Sun B."/>
            <person name="Ma H."/>
        </authorList>
    </citation>
    <scope>NUCLEOTIDE SEQUENCE [LARGE SCALE GENOMIC DNA]</scope>
    <source>
        <strain evidence="1">Bin2_2</strain>
    </source>
</reference>